<dbReference type="GO" id="GO:0016705">
    <property type="term" value="F:oxidoreductase activity, acting on paired donors, with incorporation or reduction of molecular oxygen"/>
    <property type="evidence" value="ECO:0007669"/>
    <property type="project" value="InterPro"/>
</dbReference>
<keyword evidence="4" id="KW-0560">Oxidoreductase</keyword>
<dbReference type="OrthoDB" id="2789670at2759"/>
<comment type="cofactor">
    <cofactor evidence="1 7">
        <name>heme</name>
        <dbReference type="ChEBI" id="CHEBI:30413"/>
    </cofactor>
</comment>
<dbReference type="GO" id="GO:0020037">
    <property type="term" value="F:heme binding"/>
    <property type="evidence" value="ECO:0007669"/>
    <property type="project" value="InterPro"/>
</dbReference>
<evidence type="ECO:0000313" key="10">
    <source>
        <dbReference type="EMBL" id="KAD6119218.1"/>
    </source>
</evidence>
<evidence type="ECO:0000259" key="9">
    <source>
        <dbReference type="PROSITE" id="PS50969"/>
    </source>
</evidence>
<dbReference type="PRINTS" id="PR00385">
    <property type="entry name" value="P450"/>
</dbReference>
<dbReference type="Pfam" id="PF03031">
    <property type="entry name" value="NIF"/>
    <property type="match status" value="2"/>
</dbReference>
<feature type="transmembrane region" description="Helical" evidence="8">
    <location>
        <begin position="6"/>
        <end position="23"/>
    </location>
</feature>
<dbReference type="PANTHER" id="PTHR47947:SF19">
    <property type="entry name" value="CYTOCHROME P450 82C3-RELATED"/>
    <property type="match status" value="1"/>
</dbReference>
<keyword evidence="8" id="KW-0472">Membrane</keyword>
<feature type="binding site" description="axial binding residue" evidence="7">
    <location>
        <position position="458"/>
    </location>
    <ligand>
        <name>heme</name>
        <dbReference type="ChEBI" id="CHEBI:30413"/>
    </ligand>
    <ligandPart>
        <name>Fe</name>
        <dbReference type="ChEBI" id="CHEBI:18248"/>
    </ligandPart>
</feature>
<dbReference type="PRINTS" id="PR00463">
    <property type="entry name" value="EP450I"/>
</dbReference>
<keyword evidence="6" id="KW-0503">Monooxygenase</keyword>
<evidence type="ECO:0000256" key="5">
    <source>
        <dbReference type="ARBA" id="ARBA00023004"/>
    </source>
</evidence>
<dbReference type="Pfam" id="PF00067">
    <property type="entry name" value="p450"/>
    <property type="match status" value="1"/>
</dbReference>
<dbReference type="InterPro" id="IPR001128">
    <property type="entry name" value="Cyt_P450"/>
</dbReference>
<dbReference type="Proteomes" id="UP000326396">
    <property type="component" value="Linkage Group LG13"/>
</dbReference>
<dbReference type="InterPro" id="IPR036396">
    <property type="entry name" value="Cyt_P450_sf"/>
</dbReference>
<dbReference type="InterPro" id="IPR036412">
    <property type="entry name" value="HAD-like_sf"/>
</dbReference>
<keyword evidence="8" id="KW-1133">Transmembrane helix</keyword>
<dbReference type="SUPFAM" id="SSF48264">
    <property type="entry name" value="Cytochrome P450"/>
    <property type="match status" value="1"/>
</dbReference>
<protein>
    <recommendedName>
        <fullName evidence="9">FCP1 homology domain-containing protein</fullName>
    </recommendedName>
</protein>
<evidence type="ECO:0000256" key="4">
    <source>
        <dbReference type="ARBA" id="ARBA00023002"/>
    </source>
</evidence>
<dbReference type="InterPro" id="IPR002401">
    <property type="entry name" value="Cyt_P450_E_grp-I"/>
</dbReference>
<reference evidence="10 11" key="1">
    <citation type="submission" date="2019-05" db="EMBL/GenBank/DDBJ databases">
        <title>Mikania micrantha, genome provides insights into the molecular mechanism of rapid growth.</title>
        <authorList>
            <person name="Liu B."/>
        </authorList>
    </citation>
    <scope>NUCLEOTIDE SEQUENCE [LARGE SCALE GENOMIC DNA]</scope>
    <source>
        <strain evidence="10">NLD-2019</strain>
        <tissue evidence="10">Leaf</tissue>
    </source>
</reference>
<dbReference type="Gene3D" id="1.10.630.10">
    <property type="entry name" value="Cytochrome P450"/>
    <property type="match status" value="1"/>
</dbReference>
<dbReference type="InterPro" id="IPR023214">
    <property type="entry name" value="HAD_sf"/>
</dbReference>
<dbReference type="SMART" id="SM00577">
    <property type="entry name" value="CPDc"/>
    <property type="match status" value="2"/>
</dbReference>
<evidence type="ECO:0000256" key="8">
    <source>
        <dbReference type="SAM" id="Phobius"/>
    </source>
</evidence>
<dbReference type="Gene3D" id="3.40.50.1000">
    <property type="entry name" value="HAD superfamily/HAD-like"/>
    <property type="match status" value="2"/>
</dbReference>
<dbReference type="AlphaFoldDB" id="A0A5N6PBS0"/>
<organism evidence="10 11">
    <name type="scientific">Mikania micrantha</name>
    <name type="common">bitter vine</name>
    <dbReference type="NCBI Taxonomy" id="192012"/>
    <lineage>
        <taxon>Eukaryota</taxon>
        <taxon>Viridiplantae</taxon>
        <taxon>Streptophyta</taxon>
        <taxon>Embryophyta</taxon>
        <taxon>Tracheophyta</taxon>
        <taxon>Spermatophyta</taxon>
        <taxon>Magnoliopsida</taxon>
        <taxon>eudicotyledons</taxon>
        <taxon>Gunneridae</taxon>
        <taxon>Pentapetalae</taxon>
        <taxon>asterids</taxon>
        <taxon>campanulids</taxon>
        <taxon>Asterales</taxon>
        <taxon>Asteraceae</taxon>
        <taxon>Asteroideae</taxon>
        <taxon>Heliantheae alliance</taxon>
        <taxon>Eupatorieae</taxon>
        <taxon>Mikania</taxon>
    </lineage>
</organism>
<evidence type="ECO:0000256" key="7">
    <source>
        <dbReference type="PIRSR" id="PIRSR602401-1"/>
    </source>
</evidence>
<dbReference type="SUPFAM" id="SSF56784">
    <property type="entry name" value="HAD-like"/>
    <property type="match status" value="2"/>
</dbReference>
<dbReference type="FunFam" id="1.10.630.10:FF:000026">
    <property type="entry name" value="Cytochrome P450 82C4"/>
    <property type="match status" value="1"/>
</dbReference>
<keyword evidence="5 7" id="KW-0408">Iron</keyword>
<gene>
    <name evidence="10" type="ORF">E3N88_10489</name>
</gene>
<dbReference type="CDD" id="cd20654">
    <property type="entry name" value="CYP82"/>
    <property type="match status" value="1"/>
</dbReference>
<keyword evidence="3 7" id="KW-0479">Metal-binding</keyword>
<feature type="domain" description="FCP1 homology" evidence="9">
    <location>
        <begin position="711"/>
        <end position="892"/>
    </location>
</feature>
<proteinExistence type="predicted"/>
<keyword evidence="2 7" id="KW-0349">Heme</keyword>
<evidence type="ECO:0000256" key="1">
    <source>
        <dbReference type="ARBA" id="ARBA00001971"/>
    </source>
</evidence>
<dbReference type="InterPro" id="IPR050651">
    <property type="entry name" value="Plant_Cytochrome_P450_Monoox"/>
</dbReference>
<feature type="domain" description="FCP1 homology" evidence="9">
    <location>
        <begin position="936"/>
        <end position="1112"/>
    </location>
</feature>
<dbReference type="PROSITE" id="PS00086">
    <property type="entry name" value="CYTOCHROME_P450"/>
    <property type="match status" value="1"/>
</dbReference>
<evidence type="ECO:0000313" key="11">
    <source>
        <dbReference type="Proteomes" id="UP000326396"/>
    </source>
</evidence>
<dbReference type="PANTHER" id="PTHR47947">
    <property type="entry name" value="CYTOCHROME P450 82C3-RELATED"/>
    <property type="match status" value="1"/>
</dbReference>
<evidence type="ECO:0000256" key="2">
    <source>
        <dbReference type="ARBA" id="ARBA00022617"/>
    </source>
</evidence>
<keyword evidence="11" id="KW-1185">Reference proteome</keyword>
<sequence>MDYQLEFAMFSLSALLLFVLIFISQTKSKSKEGEAPELDGAWPIIGHLHLFPGGDHLLHHTLAAFADKYGPAFNMRLGTRRAFVVSSWEVAKECLTVNDKALACRPKTAALKYMCYNNKVFGLGPYTPYWRAMKKITIQEFLSNRRIEMLRDVRLSEINLGLSDLYARWQRNSNQPVVVQLTNWMEHVMFNIIVIMVAGKRYFGDGAGGARFQKAISEFYRLSGAFVVSDVIPFLWWLDLRGYKKQMKRVAKDLDFVLHGWLDEHRRKRKLDLEQNKDEAKDFLDIMLSLEDEGKLPNNGFDSDTIIKSTCMGMILAGYTTAETVNWAISLLLNHPDVLKKLQHEIDNHVGKDRQVDEADIKNLVFLEAIIKETLRLYPAGPLLAPREAREDCTVAGYNVKAGTRLIVNVWKIQHDKRVWSDPLDFQPERFMGLDHQHIDLKGNHFVLLPFGSGRRSCPGSTLALLEIHLTLARLVHSFDLDRPEGLPVDMTEGPGMANPKKKPLEQSLVVIQTRVIPRDYLNPSNTLAALQQFTRSFSSLYPLISTVVNAGGDGDGEVVGFLLPPLQFIRKLFISPVIIKFVVISNEQLQLKATLQMERSMEDDCYPSKRRHISRENDVDDPESIKDPNTDEILSAEILSTEMVVRQGYAYNDGKECLMDEVKHDCFDVGQENNNSEVKIVMEESKLDSMEACSNQIKNEDKCCGDNGGSHFRKKLLVLDVNGLLVDIVADPDEAYKPDKIIGSKAVFKRPFCDEFLKFCFERFNVGVWTSRTRRNIERVLQFLAIDSKHQLAFCWDQSHCTDTGFNTIENSEKPLVLKELKKLWEKQDISLPWDIGMYNESNTIFLDDSPYKALRNPPCTAIFPHSYNYRNTQDNGLGPNGDLRNYLERLAASDNVQKFIEQNPFGQQPITYDDESWGFYSKIIGATDPKAGPSRSRRKLIVIDTGGFLVDVTTALREGFKADTMHGSNAVFKRPHCDEFLQFCFERFNVGVWTSTSRYNTECALDFLMGDNQHKLLFCWDRNHCSDTGFGTVENNSKALILKELRKLWEKKDPNLPWEIGEYDESNTLLIETTPHKALLNPPHTAIFLNPYRYWNTEDDSLGTSFNSNL</sequence>
<dbReference type="InterPro" id="IPR017972">
    <property type="entry name" value="Cyt_P450_CS"/>
</dbReference>
<dbReference type="InterPro" id="IPR004274">
    <property type="entry name" value="FCP1_dom"/>
</dbReference>
<keyword evidence="8" id="KW-0812">Transmembrane</keyword>
<dbReference type="GO" id="GO:0004497">
    <property type="term" value="F:monooxygenase activity"/>
    <property type="evidence" value="ECO:0007669"/>
    <property type="project" value="UniProtKB-KW"/>
</dbReference>
<name>A0A5N6PBS0_9ASTR</name>
<evidence type="ECO:0000256" key="3">
    <source>
        <dbReference type="ARBA" id="ARBA00022723"/>
    </source>
</evidence>
<accession>A0A5N6PBS0</accession>
<comment type="caution">
    <text evidence="10">The sequence shown here is derived from an EMBL/GenBank/DDBJ whole genome shotgun (WGS) entry which is preliminary data.</text>
</comment>
<dbReference type="PROSITE" id="PS50969">
    <property type="entry name" value="FCP1"/>
    <property type="match status" value="2"/>
</dbReference>
<dbReference type="GO" id="GO:0005506">
    <property type="term" value="F:iron ion binding"/>
    <property type="evidence" value="ECO:0007669"/>
    <property type="project" value="InterPro"/>
</dbReference>
<dbReference type="EMBL" id="SZYD01000005">
    <property type="protein sequence ID" value="KAD6119218.1"/>
    <property type="molecule type" value="Genomic_DNA"/>
</dbReference>
<evidence type="ECO:0000256" key="6">
    <source>
        <dbReference type="ARBA" id="ARBA00023033"/>
    </source>
</evidence>